<dbReference type="OrthoDB" id="566614at2759"/>
<dbReference type="EMBL" id="FO082277">
    <property type="protein sequence ID" value="CCO15245.1"/>
    <property type="molecule type" value="Genomic_DNA"/>
</dbReference>
<dbReference type="PROSITE" id="PS51379">
    <property type="entry name" value="4FE4S_FER_2"/>
    <property type="match status" value="1"/>
</dbReference>
<keyword evidence="4" id="KW-1185">Reference proteome</keyword>
<dbReference type="InterPro" id="IPR036869">
    <property type="entry name" value="J_dom_sf"/>
</dbReference>
<dbReference type="Gene3D" id="3.30.70.20">
    <property type="match status" value="1"/>
</dbReference>
<dbReference type="SUPFAM" id="SSF46565">
    <property type="entry name" value="Chaperone J-domain"/>
    <property type="match status" value="1"/>
</dbReference>
<organism evidence="3 4">
    <name type="scientific">Bathycoccus prasinos</name>
    <dbReference type="NCBI Taxonomy" id="41875"/>
    <lineage>
        <taxon>Eukaryota</taxon>
        <taxon>Viridiplantae</taxon>
        <taxon>Chlorophyta</taxon>
        <taxon>Mamiellophyceae</taxon>
        <taxon>Mamiellales</taxon>
        <taxon>Bathycoccaceae</taxon>
        <taxon>Bathycoccus</taxon>
    </lineage>
</organism>
<feature type="domain" description="4Fe-4S ferredoxin-type" evidence="2">
    <location>
        <begin position="229"/>
        <end position="259"/>
    </location>
</feature>
<dbReference type="InterPro" id="IPR017896">
    <property type="entry name" value="4Fe4S_Fe-S-bd"/>
</dbReference>
<dbReference type="KEGG" id="bpg:Bathy02g04940"/>
<evidence type="ECO:0000259" key="2">
    <source>
        <dbReference type="PROSITE" id="PS51379"/>
    </source>
</evidence>
<feature type="compositionally biased region" description="Low complexity" evidence="1">
    <location>
        <begin position="56"/>
        <end position="80"/>
    </location>
</feature>
<dbReference type="Gene3D" id="1.10.287.110">
    <property type="entry name" value="DnaJ domain"/>
    <property type="match status" value="1"/>
</dbReference>
<reference evidence="3 4" key="1">
    <citation type="submission" date="2011-10" db="EMBL/GenBank/DDBJ databases">
        <authorList>
            <person name="Genoscope - CEA"/>
        </authorList>
    </citation>
    <scope>NUCLEOTIDE SEQUENCE [LARGE SCALE GENOMIC DNA]</scope>
    <source>
        <strain evidence="3 4">RCC 1105</strain>
    </source>
</reference>
<name>K8ES42_9CHLO</name>
<dbReference type="PANTHER" id="PTHR45295:SF1">
    <property type="entry name" value="CHAPERONE PROTEIN DNAJ C76, CHLOROPLASTIC"/>
    <property type="match status" value="1"/>
</dbReference>
<protein>
    <recommendedName>
        <fullName evidence="2">4Fe-4S ferredoxin-type domain-containing protein</fullName>
    </recommendedName>
</protein>
<dbReference type="AlphaFoldDB" id="K8ES42"/>
<dbReference type="Proteomes" id="UP000198341">
    <property type="component" value="Chromosome 2"/>
</dbReference>
<dbReference type="RefSeq" id="XP_007515005.1">
    <property type="nucleotide sequence ID" value="XM_007514943.1"/>
</dbReference>
<feature type="region of interest" description="Disordered" evidence="1">
    <location>
        <begin position="45"/>
        <end position="83"/>
    </location>
</feature>
<accession>K8ES42</accession>
<dbReference type="GeneID" id="19017607"/>
<dbReference type="STRING" id="41875.K8ES42"/>
<evidence type="ECO:0000313" key="3">
    <source>
        <dbReference type="EMBL" id="CCO15245.1"/>
    </source>
</evidence>
<evidence type="ECO:0000313" key="4">
    <source>
        <dbReference type="Proteomes" id="UP000198341"/>
    </source>
</evidence>
<dbReference type="eggNOG" id="KOG0716">
    <property type="taxonomic scope" value="Eukaryota"/>
</dbReference>
<evidence type="ECO:0000256" key="1">
    <source>
        <dbReference type="SAM" id="MobiDB-lite"/>
    </source>
</evidence>
<dbReference type="PANTHER" id="PTHR45295">
    <property type="entry name" value="CHAPERONE PROTEIN DNAJ C76, CHLOROPLASTIC"/>
    <property type="match status" value="1"/>
</dbReference>
<gene>
    <name evidence="3" type="ORF">Bathy02g04940</name>
</gene>
<sequence length="413" mass="46482">MLTQTTSSSLVHRAPATRQSFFARQEFQRRIYGVITDHRAVRISAKSANDEARSESATSPTNSSLRSSSDESSSSATNSSLIQTERLDVTESPYYRELSKDVDAIDATRFLKAPSDFFELLDLDLDDADVWASRDEAMVQSIVQTAFKKKLKISHPDVLTSKYADISEEETNGFAVILNAAYKTLSDRQTREPYLLAVIDFRKHFFLSEETKFDGTPVSKWSGEEGETRAVFVDESECIGCGNCAQYAAKTFSMDVDKDYGRARVINQWADDSETIEIAIDMCPVDCIWFVKRNQLAALEHCMKFCPREDPGIMGRRRGGNFGSQRAKHNPFSAAESFLKRFDENGELFGGKNPAGLSFSWHDERLASTIAKAWLSLPAEVRRQGWSEFKHKFNTSGVGGDYSVEDRTFLKTR</sequence>
<proteinExistence type="predicted"/>
<dbReference type="SUPFAM" id="SSF54862">
    <property type="entry name" value="4Fe-4S ferredoxins"/>
    <property type="match status" value="1"/>
</dbReference>
<dbReference type="Pfam" id="PF13370">
    <property type="entry name" value="Fer4_13"/>
    <property type="match status" value="1"/>
</dbReference>